<comment type="caution">
    <text evidence="2">The sequence shown here is derived from an EMBL/GenBank/DDBJ whole genome shotgun (WGS) entry which is preliminary data.</text>
</comment>
<dbReference type="CDD" id="cd06588">
    <property type="entry name" value="PhnB_like"/>
    <property type="match status" value="1"/>
</dbReference>
<evidence type="ECO:0000259" key="1">
    <source>
        <dbReference type="Pfam" id="PF06983"/>
    </source>
</evidence>
<dbReference type="RefSeq" id="WP_183339646.1">
    <property type="nucleotide sequence ID" value="NZ_JACHZG010000001.1"/>
</dbReference>
<name>A0A7W5JXA6_9ACTN</name>
<proteinExistence type="predicted"/>
<evidence type="ECO:0000313" key="3">
    <source>
        <dbReference type="Proteomes" id="UP000565572"/>
    </source>
</evidence>
<reference evidence="2 3" key="1">
    <citation type="submission" date="2020-08" db="EMBL/GenBank/DDBJ databases">
        <title>Sequencing the genomes of 1000 actinobacteria strains.</title>
        <authorList>
            <person name="Klenk H.-P."/>
        </authorList>
    </citation>
    <scope>NUCLEOTIDE SEQUENCE [LARGE SCALE GENOMIC DNA]</scope>
    <source>
        <strain evidence="2 3">DSM 11053</strain>
    </source>
</reference>
<sequence length="143" mass="15430">MSVTTTTHLNFRGQAREALDFYASVFGGEVVAFTFAQGATERETADGAVPDQLMWGGVQSPSGFSIMAFDVPPKRAYDAGTDPVYVSVRGTEAEEITRYWQGLIQGGTIRSDLGPAGFSPLYGMVTDRFGVTWVIDVMAPYNG</sequence>
<feature type="domain" description="PhnB-like" evidence="1">
    <location>
        <begin position="5"/>
        <end position="135"/>
    </location>
</feature>
<dbReference type="Gene3D" id="3.10.180.10">
    <property type="entry name" value="2,3-Dihydroxybiphenyl 1,2-Dioxygenase, domain 1"/>
    <property type="match status" value="1"/>
</dbReference>
<evidence type="ECO:0000313" key="2">
    <source>
        <dbReference type="EMBL" id="MBB3328029.1"/>
    </source>
</evidence>
<dbReference type="InterPro" id="IPR029068">
    <property type="entry name" value="Glyas_Bleomycin-R_OHBP_Dase"/>
</dbReference>
<dbReference type="PANTHER" id="PTHR33990">
    <property type="entry name" value="PROTEIN YJDN-RELATED"/>
    <property type="match status" value="1"/>
</dbReference>
<dbReference type="SUPFAM" id="SSF54593">
    <property type="entry name" value="Glyoxalase/Bleomycin resistance protein/Dihydroxybiphenyl dioxygenase"/>
    <property type="match status" value="1"/>
</dbReference>
<protein>
    <submittedName>
        <fullName evidence="2">PhnB protein</fullName>
    </submittedName>
</protein>
<dbReference type="Pfam" id="PF06983">
    <property type="entry name" value="3-dmu-9_3-mt"/>
    <property type="match status" value="1"/>
</dbReference>
<dbReference type="Proteomes" id="UP000565572">
    <property type="component" value="Unassembled WGS sequence"/>
</dbReference>
<dbReference type="EMBL" id="JACHZG010000001">
    <property type="protein sequence ID" value="MBB3328029.1"/>
    <property type="molecule type" value="Genomic_DNA"/>
</dbReference>
<dbReference type="PANTHER" id="PTHR33990:SF1">
    <property type="entry name" value="PROTEIN YJDN"/>
    <property type="match status" value="1"/>
</dbReference>
<keyword evidence="3" id="KW-1185">Reference proteome</keyword>
<dbReference type="InterPro" id="IPR028973">
    <property type="entry name" value="PhnB-like"/>
</dbReference>
<accession>A0A7W5JXA6</accession>
<gene>
    <name evidence="2" type="ORF">FHX39_002973</name>
</gene>
<organism evidence="2 3">
    <name type="scientific">Microlunatus antarcticus</name>
    <dbReference type="NCBI Taxonomy" id="53388"/>
    <lineage>
        <taxon>Bacteria</taxon>
        <taxon>Bacillati</taxon>
        <taxon>Actinomycetota</taxon>
        <taxon>Actinomycetes</taxon>
        <taxon>Propionibacteriales</taxon>
        <taxon>Propionibacteriaceae</taxon>
        <taxon>Microlunatus</taxon>
    </lineage>
</organism>
<dbReference type="AlphaFoldDB" id="A0A7W5JXA6"/>